<evidence type="ECO:0000256" key="4">
    <source>
        <dbReference type="ARBA" id="ARBA00022723"/>
    </source>
</evidence>
<dbReference type="GO" id="GO:0004528">
    <property type="term" value="F:phosphodiesterase I activity"/>
    <property type="evidence" value="ECO:0007669"/>
    <property type="project" value="UniProtKB-EC"/>
</dbReference>
<proteinExistence type="inferred from homology"/>
<dbReference type="EMBL" id="JAUEPU010000014">
    <property type="protein sequence ID" value="KAK0496763.1"/>
    <property type="molecule type" value="Genomic_DNA"/>
</dbReference>
<evidence type="ECO:0000256" key="9">
    <source>
        <dbReference type="SAM" id="Coils"/>
    </source>
</evidence>
<dbReference type="PANTHER" id="PTHR15749">
    <property type="entry name" value="FANCONI-ASSOCIATED NUCLEASE 1"/>
    <property type="match status" value="1"/>
</dbReference>
<dbReference type="GO" id="GO:0008409">
    <property type="term" value="F:5'-3' exonuclease activity"/>
    <property type="evidence" value="ECO:0007669"/>
    <property type="project" value="TreeGrafter"/>
</dbReference>
<evidence type="ECO:0000256" key="1">
    <source>
        <dbReference type="ARBA" id="ARBA00000983"/>
    </source>
</evidence>
<dbReference type="GO" id="GO:0036297">
    <property type="term" value="P:interstrand cross-link repair"/>
    <property type="evidence" value="ECO:0007669"/>
    <property type="project" value="InterPro"/>
</dbReference>
<feature type="compositionally biased region" description="Acidic residues" evidence="10">
    <location>
        <begin position="648"/>
        <end position="661"/>
    </location>
</feature>
<dbReference type="InterPro" id="IPR049132">
    <property type="entry name" value="FAN1-like_euk"/>
</dbReference>
<feature type="coiled-coil region" evidence="9">
    <location>
        <begin position="17"/>
        <end position="44"/>
    </location>
</feature>
<dbReference type="PANTHER" id="PTHR15749:SF4">
    <property type="entry name" value="FANCONI-ASSOCIATED NUCLEASE 1"/>
    <property type="match status" value="1"/>
</dbReference>
<evidence type="ECO:0000256" key="5">
    <source>
        <dbReference type="ARBA" id="ARBA00022801"/>
    </source>
</evidence>
<evidence type="ECO:0000259" key="11">
    <source>
        <dbReference type="SMART" id="SM00990"/>
    </source>
</evidence>
<reference evidence="12" key="1">
    <citation type="submission" date="2023-06" db="EMBL/GenBank/DDBJ databases">
        <authorList>
            <consortium name="Lawrence Berkeley National Laboratory"/>
            <person name="Ahrendt S."/>
            <person name="Sahu N."/>
            <person name="Indic B."/>
            <person name="Wong-Bajracharya J."/>
            <person name="Merenyi Z."/>
            <person name="Ke H.-M."/>
            <person name="Monk M."/>
            <person name="Kocsube S."/>
            <person name="Drula E."/>
            <person name="Lipzen A."/>
            <person name="Balint B."/>
            <person name="Henrissat B."/>
            <person name="Andreopoulos B."/>
            <person name="Martin F.M."/>
            <person name="Harder C.B."/>
            <person name="Rigling D."/>
            <person name="Ford K.L."/>
            <person name="Foster G.D."/>
            <person name="Pangilinan J."/>
            <person name="Papanicolaou A."/>
            <person name="Barry K."/>
            <person name="LaButti K."/>
            <person name="Viragh M."/>
            <person name="Koriabine M."/>
            <person name="Yan M."/>
            <person name="Riley R."/>
            <person name="Champramary S."/>
            <person name="Plett K.L."/>
            <person name="Tsai I.J."/>
            <person name="Slot J."/>
            <person name="Sipos G."/>
            <person name="Plett J."/>
            <person name="Nagy L.G."/>
            <person name="Grigoriev I.V."/>
        </authorList>
    </citation>
    <scope>NUCLEOTIDE SEQUENCE</scope>
    <source>
        <strain evidence="12">HWK02</strain>
    </source>
</reference>
<keyword evidence="9" id="KW-0175">Coiled coil</keyword>
<keyword evidence="4 8" id="KW-0479">Metal-binding</keyword>
<dbReference type="InterPro" id="IPR014883">
    <property type="entry name" value="VRR_NUC"/>
</dbReference>
<gene>
    <name evidence="12" type="ORF">EDD18DRAFT_1352605</name>
</gene>
<keyword evidence="6 8" id="KW-0460">Magnesium</keyword>
<comment type="caution">
    <text evidence="12">The sequence shown here is derived from an EMBL/GenBank/DDBJ whole genome shotgun (WGS) entry which is preliminary data.</text>
</comment>
<evidence type="ECO:0000313" key="12">
    <source>
        <dbReference type="EMBL" id="KAK0496763.1"/>
    </source>
</evidence>
<protein>
    <recommendedName>
        <fullName evidence="8">Fanconi-associated nuclease</fullName>
        <ecNumber evidence="8">3.1.4.1</ecNumber>
    </recommendedName>
</protein>
<evidence type="ECO:0000256" key="2">
    <source>
        <dbReference type="ARBA" id="ARBA00005533"/>
    </source>
</evidence>
<evidence type="ECO:0000256" key="6">
    <source>
        <dbReference type="ARBA" id="ARBA00022842"/>
    </source>
</evidence>
<comment type="subcellular location">
    <subcellularLocation>
        <location evidence="8">Nucleus</location>
    </subcellularLocation>
</comment>
<keyword evidence="8" id="KW-0227">DNA damage</keyword>
<evidence type="ECO:0000313" key="13">
    <source>
        <dbReference type="Proteomes" id="UP001175228"/>
    </source>
</evidence>
<feature type="compositionally biased region" description="Polar residues" evidence="10">
    <location>
        <begin position="689"/>
        <end position="698"/>
    </location>
</feature>
<keyword evidence="8" id="KW-0539">Nucleus</keyword>
<keyword evidence="3 8" id="KW-0540">Nuclease</keyword>
<dbReference type="InterPro" id="IPR033315">
    <property type="entry name" value="Fan1-like"/>
</dbReference>
<comment type="function">
    <text evidence="8">Nuclease required for the repair of DNA interstrand cross-links (ICL). Acts as a 5'-3' exonuclease that anchors at a cut end of DNA and cleaves DNA successively at every third nucleotide, allowing to excise an ICL from one strand through flanking incisions.</text>
</comment>
<feature type="region of interest" description="Disordered" evidence="10">
    <location>
        <begin position="133"/>
        <end position="154"/>
    </location>
</feature>
<keyword evidence="13" id="KW-1185">Reference proteome</keyword>
<dbReference type="Pfam" id="PF08774">
    <property type="entry name" value="VRR_NUC"/>
    <property type="match status" value="1"/>
</dbReference>
<feature type="domain" description="VRR-NUC" evidence="11">
    <location>
        <begin position="521"/>
        <end position="625"/>
    </location>
</feature>
<dbReference type="AlphaFoldDB" id="A0AA39Q899"/>
<dbReference type="CDD" id="cd22326">
    <property type="entry name" value="FAN1-like"/>
    <property type="match status" value="1"/>
</dbReference>
<accession>A0AA39Q899</accession>
<name>A0AA39Q899_9AGAR</name>
<dbReference type="EC" id="3.1.4.1" evidence="8"/>
<dbReference type="GO" id="GO:0070336">
    <property type="term" value="F:flap-structured DNA binding"/>
    <property type="evidence" value="ECO:0007669"/>
    <property type="project" value="TreeGrafter"/>
</dbReference>
<dbReference type="GO" id="GO:0005634">
    <property type="term" value="C:nucleus"/>
    <property type="evidence" value="ECO:0007669"/>
    <property type="project" value="UniProtKB-SubCell"/>
</dbReference>
<evidence type="ECO:0000256" key="10">
    <source>
        <dbReference type="SAM" id="MobiDB-lite"/>
    </source>
</evidence>
<dbReference type="InterPro" id="IPR011856">
    <property type="entry name" value="tRNA_endonuc-like_dom_sf"/>
</dbReference>
<dbReference type="GO" id="GO:0017108">
    <property type="term" value="F:5'-flap endonuclease activity"/>
    <property type="evidence" value="ECO:0007669"/>
    <property type="project" value="TreeGrafter"/>
</dbReference>
<dbReference type="Gene3D" id="3.40.1350.10">
    <property type="match status" value="1"/>
</dbReference>
<organism evidence="12 13">
    <name type="scientific">Armillaria luteobubalina</name>
    <dbReference type="NCBI Taxonomy" id="153913"/>
    <lineage>
        <taxon>Eukaryota</taxon>
        <taxon>Fungi</taxon>
        <taxon>Dikarya</taxon>
        <taxon>Basidiomycota</taxon>
        <taxon>Agaricomycotina</taxon>
        <taxon>Agaricomycetes</taxon>
        <taxon>Agaricomycetidae</taxon>
        <taxon>Agaricales</taxon>
        <taxon>Marasmiineae</taxon>
        <taxon>Physalacriaceae</taxon>
        <taxon>Armillaria</taxon>
    </lineage>
</organism>
<dbReference type="Proteomes" id="UP001175228">
    <property type="component" value="Unassembled WGS sequence"/>
</dbReference>
<keyword evidence="7 8" id="KW-0464">Manganese</keyword>
<dbReference type="GO" id="GO:0046872">
    <property type="term" value="F:metal ion binding"/>
    <property type="evidence" value="ECO:0007669"/>
    <property type="project" value="UniProtKB-KW"/>
</dbReference>
<keyword evidence="5 8" id="KW-0378">Hydrolase</keyword>
<comment type="similarity">
    <text evidence="2 8">Belongs to the FAN1 family.</text>
</comment>
<evidence type="ECO:0000256" key="7">
    <source>
        <dbReference type="ARBA" id="ARBA00023211"/>
    </source>
</evidence>
<dbReference type="SMART" id="SM00990">
    <property type="entry name" value="VRR_NUC"/>
    <property type="match status" value="1"/>
</dbReference>
<evidence type="ECO:0000256" key="3">
    <source>
        <dbReference type="ARBA" id="ARBA00022722"/>
    </source>
</evidence>
<evidence type="ECO:0000256" key="8">
    <source>
        <dbReference type="RuleBase" id="RU365033"/>
    </source>
</evidence>
<keyword evidence="8" id="KW-0234">DNA repair</keyword>
<sequence>MRPVNENDAFNLVFGGGLEVEEELSDIEDEIEELDATQRKEKSEASVDLYMINEVDSYESHLLSEDEWSLIQRCGKGMKYHARYLLARLLCRKQNRWHSFNALHRYTSEIGEDGIRQAITDLAAALEPLEEAIEEEEDRKPVAGPSRLPAASHTQSKDAIFEAVMEDFDLSYFCKDESTMTLREILETLPADQVRALAKEARVSPNVTDPATQKEHFVNALMKYSSTQASLPFQSPKKKKPRPAERMHLPTDIFLPSLLSEFKKRIYPKYNATRTGQIWESQLEAILESEEKVLRASMTPKHGTATLGKAPHPVKADDDEAMDDVDDEDWLSPQQMVAKAVREKVKKEVHGEDPRPGLDRFEPGYIYTRMVEKYARALGHLKEYEVEVETLDELLGPTVLASRKTRIVVEGKKSKICRPGLFRRLQKVEKTLRVPEEQRSQCEGVLEKPEEVTVHAERVKRSSSSLQLDQFGRPKGKENGAPGSSKTKDGGKTPSWTGKSLWRGERNEEVNVETRTLQAYAEQGYKGPSKTWCVGVKWEYPKDDLLEIVQCFKGDSLATICHLFCEDYGGRSSGAPDLIVWIPEDRECKFVEVKGPGDRLQENQKLWCDALQRAGVEVQLCHVVDVYGKAKRINKKRKKLEEESFSGPEDDEDENIDEEAEYQPPPPPRKRPADEDAEEEEHFPLAMSQPRTTPTEWPTTKVEVVITSPSPTKKRRKLDVVSAGS</sequence>
<comment type="catalytic activity">
    <reaction evidence="1 8">
        <text>Hydrolytically removes 5'-nucleotides successively from the 3'-hydroxy termini of 3'-hydroxy-terminated oligonucleotides.</text>
        <dbReference type="EC" id="3.1.4.1"/>
    </reaction>
</comment>
<feature type="region of interest" description="Disordered" evidence="10">
    <location>
        <begin position="456"/>
        <end position="504"/>
    </location>
</feature>
<feature type="region of interest" description="Disordered" evidence="10">
    <location>
        <begin position="638"/>
        <end position="725"/>
    </location>
</feature>
<comment type="cofactor">
    <cofactor evidence="8">
        <name>Mg(2+)</name>
        <dbReference type="ChEBI" id="CHEBI:18420"/>
    </cofactor>
    <cofactor evidence="8">
        <name>Mn(2+)</name>
        <dbReference type="ChEBI" id="CHEBI:29035"/>
    </cofactor>
</comment>